<evidence type="ECO:0000313" key="3">
    <source>
        <dbReference type="Proteomes" id="UP001221898"/>
    </source>
</evidence>
<feature type="compositionally biased region" description="Polar residues" evidence="1">
    <location>
        <begin position="70"/>
        <end position="87"/>
    </location>
</feature>
<sequence length="107" mass="11592">MITVVHLRYPLQEGLWCTRAESGQEPGRVRCPISAQESGFVGATFPQDVRDTSSVTDIRAAGKVLRSVTPPVNTGPRSVIRSRQMTGSGRGRLETALSLRVEGRGEV</sequence>
<protein>
    <submittedName>
        <fullName evidence="2">Uncharacterized protein</fullName>
    </submittedName>
</protein>
<gene>
    <name evidence="2" type="ORF">AAFF_G00253240</name>
</gene>
<evidence type="ECO:0000256" key="1">
    <source>
        <dbReference type="SAM" id="MobiDB-lite"/>
    </source>
</evidence>
<feature type="region of interest" description="Disordered" evidence="1">
    <location>
        <begin position="68"/>
        <end position="107"/>
    </location>
</feature>
<dbReference type="AlphaFoldDB" id="A0AAD7WUG0"/>
<keyword evidence="3" id="KW-1185">Reference proteome</keyword>
<name>A0AAD7WUG0_9TELE</name>
<proteinExistence type="predicted"/>
<evidence type="ECO:0000313" key="2">
    <source>
        <dbReference type="EMBL" id="KAJ8408689.1"/>
    </source>
</evidence>
<dbReference type="Proteomes" id="UP001221898">
    <property type="component" value="Unassembled WGS sequence"/>
</dbReference>
<reference evidence="2" key="1">
    <citation type="journal article" date="2023" name="Science">
        <title>Genome structures resolve the early diversification of teleost fishes.</title>
        <authorList>
            <person name="Parey E."/>
            <person name="Louis A."/>
            <person name="Montfort J."/>
            <person name="Bouchez O."/>
            <person name="Roques C."/>
            <person name="Iampietro C."/>
            <person name="Lluch J."/>
            <person name="Castinel A."/>
            <person name="Donnadieu C."/>
            <person name="Desvignes T."/>
            <person name="Floi Bucao C."/>
            <person name="Jouanno E."/>
            <person name="Wen M."/>
            <person name="Mejri S."/>
            <person name="Dirks R."/>
            <person name="Jansen H."/>
            <person name="Henkel C."/>
            <person name="Chen W.J."/>
            <person name="Zahm M."/>
            <person name="Cabau C."/>
            <person name="Klopp C."/>
            <person name="Thompson A.W."/>
            <person name="Robinson-Rechavi M."/>
            <person name="Braasch I."/>
            <person name="Lecointre G."/>
            <person name="Bobe J."/>
            <person name="Postlethwait J.H."/>
            <person name="Berthelot C."/>
            <person name="Roest Crollius H."/>
            <person name="Guiguen Y."/>
        </authorList>
    </citation>
    <scope>NUCLEOTIDE SEQUENCE</scope>
    <source>
        <strain evidence="2">NC1722</strain>
    </source>
</reference>
<dbReference type="EMBL" id="JAINUG010000034">
    <property type="protein sequence ID" value="KAJ8408689.1"/>
    <property type="molecule type" value="Genomic_DNA"/>
</dbReference>
<comment type="caution">
    <text evidence="2">The sequence shown here is derived from an EMBL/GenBank/DDBJ whole genome shotgun (WGS) entry which is preliminary data.</text>
</comment>
<organism evidence="2 3">
    <name type="scientific">Aldrovandia affinis</name>
    <dbReference type="NCBI Taxonomy" id="143900"/>
    <lineage>
        <taxon>Eukaryota</taxon>
        <taxon>Metazoa</taxon>
        <taxon>Chordata</taxon>
        <taxon>Craniata</taxon>
        <taxon>Vertebrata</taxon>
        <taxon>Euteleostomi</taxon>
        <taxon>Actinopterygii</taxon>
        <taxon>Neopterygii</taxon>
        <taxon>Teleostei</taxon>
        <taxon>Notacanthiformes</taxon>
        <taxon>Halosauridae</taxon>
        <taxon>Aldrovandia</taxon>
    </lineage>
</organism>
<accession>A0AAD7WUG0</accession>